<dbReference type="Gene3D" id="3.30.420.10">
    <property type="entry name" value="Ribonuclease H-like superfamily/Ribonuclease H"/>
    <property type="match status" value="1"/>
</dbReference>
<dbReference type="Gene3D" id="1.10.340.70">
    <property type="match status" value="1"/>
</dbReference>
<protein>
    <recommendedName>
        <fullName evidence="1">RNA-directed DNA polymerase</fullName>
        <ecNumber evidence="1">2.7.7.49</ecNumber>
    </recommendedName>
</protein>
<evidence type="ECO:0000313" key="3">
    <source>
        <dbReference type="EMBL" id="KAF2901300.1"/>
    </source>
</evidence>
<dbReference type="OrthoDB" id="6427677at2759"/>
<dbReference type="EC" id="2.7.7.49" evidence="1"/>
<dbReference type="InterPro" id="IPR050951">
    <property type="entry name" value="Retrovirus_Pol_polyprotein"/>
</dbReference>
<sequence>MFGNRVVVPESLKKSVLNLLHVDHVGINRTKMLVRSYVWWLNLDSDIEHHIKSCSFLLLWLLITGLHSILMPSKEFMKSGGFTAPYNRRSNKLAERQVQLVKKCLIKSSIAYSNVPLKVKLEQCLDFLRATPSSVTGVSPIWLMLKFKPKCPVSVTNPRMNKSILKSNTATRGPCKKKALIEDKVHHWQSKMNLAEKAQRAKPDCRLPNTTLIDNKTLVECKSQLLTVKDGSESANWKIKPILQQG</sequence>
<dbReference type="EMBL" id="VTPC01001721">
    <property type="protein sequence ID" value="KAF2901300.1"/>
    <property type="molecule type" value="Genomic_DNA"/>
</dbReference>
<accession>A0A8K0DIT9</accession>
<dbReference type="AlphaFoldDB" id="A0A8K0DIT9"/>
<dbReference type="GO" id="GO:0003676">
    <property type="term" value="F:nucleic acid binding"/>
    <property type="evidence" value="ECO:0007669"/>
    <property type="project" value="InterPro"/>
</dbReference>
<keyword evidence="4" id="KW-1185">Reference proteome</keyword>
<comment type="caution">
    <text evidence="3">The sequence shown here is derived from an EMBL/GenBank/DDBJ whole genome shotgun (WGS) entry which is preliminary data.</text>
</comment>
<gene>
    <name evidence="3" type="ORF">ILUMI_04878</name>
</gene>
<organism evidence="3 4">
    <name type="scientific">Ignelater luminosus</name>
    <name type="common">Cucubano</name>
    <name type="synonym">Pyrophorus luminosus</name>
    <dbReference type="NCBI Taxonomy" id="2038154"/>
    <lineage>
        <taxon>Eukaryota</taxon>
        <taxon>Metazoa</taxon>
        <taxon>Ecdysozoa</taxon>
        <taxon>Arthropoda</taxon>
        <taxon>Hexapoda</taxon>
        <taxon>Insecta</taxon>
        <taxon>Pterygota</taxon>
        <taxon>Neoptera</taxon>
        <taxon>Endopterygota</taxon>
        <taxon>Coleoptera</taxon>
        <taxon>Polyphaga</taxon>
        <taxon>Elateriformia</taxon>
        <taxon>Elateroidea</taxon>
        <taxon>Elateridae</taxon>
        <taxon>Agrypninae</taxon>
        <taxon>Pyrophorini</taxon>
        <taxon>Ignelater</taxon>
    </lineage>
</organism>
<dbReference type="InterPro" id="IPR036397">
    <property type="entry name" value="RNaseH_sf"/>
</dbReference>
<reference evidence="3" key="1">
    <citation type="submission" date="2019-08" db="EMBL/GenBank/DDBJ databases">
        <title>The genome of the North American firefly Photinus pyralis.</title>
        <authorList>
            <consortium name="Photinus pyralis genome working group"/>
            <person name="Fallon T.R."/>
            <person name="Sander Lower S.E."/>
            <person name="Weng J.-K."/>
        </authorList>
    </citation>
    <scope>NUCLEOTIDE SEQUENCE</scope>
    <source>
        <strain evidence="3">TRF0915ILg1</strain>
        <tissue evidence="3">Whole body</tissue>
    </source>
</reference>
<dbReference type="InterPro" id="IPR041588">
    <property type="entry name" value="Integrase_H2C2"/>
</dbReference>
<evidence type="ECO:0000313" key="4">
    <source>
        <dbReference type="Proteomes" id="UP000801492"/>
    </source>
</evidence>
<evidence type="ECO:0000256" key="1">
    <source>
        <dbReference type="ARBA" id="ARBA00012493"/>
    </source>
</evidence>
<dbReference type="Proteomes" id="UP000801492">
    <property type="component" value="Unassembled WGS sequence"/>
</dbReference>
<dbReference type="GO" id="GO:0003964">
    <property type="term" value="F:RNA-directed DNA polymerase activity"/>
    <property type="evidence" value="ECO:0007669"/>
    <property type="project" value="UniProtKB-EC"/>
</dbReference>
<feature type="domain" description="Integrase zinc-binding" evidence="2">
    <location>
        <begin position="8"/>
        <end position="54"/>
    </location>
</feature>
<evidence type="ECO:0000259" key="2">
    <source>
        <dbReference type="Pfam" id="PF17921"/>
    </source>
</evidence>
<dbReference type="Pfam" id="PF17921">
    <property type="entry name" value="Integrase_H2C2"/>
    <property type="match status" value="1"/>
</dbReference>
<dbReference type="PANTHER" id="PTHR37984">
    <property type="entry name" value="PROTEIN CBG26694"/>
    <property type="match status" value="1"/>
</dbReference>
<dbReference type="PANTHER" id="PTHR37984:SF5">
    <property type="entry name" value="PROTEIN NYNRIN-LIKE"/>
    <property type="match status" value="1"/>
</dbReference>
<name>A0A8K0DIT9_IGNLU</name>
<proteinExistence type="predicted"/>